<protein>
    <submittedName>
        <fullName evidence="1">Uncharacterized protein</fullName>
    </submittedName>
</protein>
<proteinExistence type="predicted"/>
<organism evidence="1">
    <name type="scientific">Rhizophora mucronata</name>
    <name type="common">Asiatic mangrove</name>
    <dbReference type="NCBI Taxonomy" id="61149"/>
    <lineage>
        <taxon>Eukaryota</taxon>
        <taxon>Viridiplantae</taxon>
        <taxon>Streptophyta</taxon>
        <taxon>Embryophyta</taxon>
        <taxon>Tracheophyta</taxon>
        <taxon>Spermatophyta</taxon>
        <taxon>Magnoliopsida</taxon>
        <taxon>eudicotyledons</taxon>
        <taxon>Gunneridae</taxon>
        <taxon>Pentapetalae</taxon>
        <taxon>rosids</taxon>
        <taxon>fabids</taxon>
        <taxon>Malpighiales</taxon>
        <taxon>Rhizophoraceae</taxon>
        <taxon>Rhizophora</taxon>
    </lineage>
</organism>
<accession>A0A2P2NQM7</accession>
<dbReference type="AlphaFoldDB" id="A0A2P2NQM7"/>
<evidence type="ECO:0000313" key="1">
    <source>
        <dbReference type="EMBL" id="MBX44818.1"/>
    </source>
</evidence>
<sequence>MMTHGCFYIAETYITLREPNNSLRDLKINEL</sequence>
<reference evidence="1" key="1">
    <citation type="submission" date="2018-02" db="EMBL/GenBank/DDBJ databases">
        <title>Rhizophora mucronata_Transcriptome.</title>
        <authorList>
            <person name="Meera S.P."/>
            <person name="Sreeshan A."/>
            <person name="Augustine A."/>
        </authorList>
    </citation>
    <scope>NUCLEOTIDE SEQUENCE</scope>
    <source>
        <tissue evidence="1">Leaf</tissue>
    </source>
</reference>
<dbReference type="EMBL" id="GGEC01064334">
    <property type="protein sequence ID" value="MBX44818.1"/>
    <property type="molecule type" value="Transcribed_RNA"/>
</dbReference>
<name>A0A2P2NQM7_RHIMU</name>